<dbReference type="Proteomes" id="UP000485058">
    <property type="component" value="Unassembled WGS sequence"/>
</dbReference>
<evidence type="ECO:0000313" key="2">
    <source>
        <dbReference type="EMBL" id="GFH06543.1"/>
    </source>
</evidence>
<dbReference type="EMBL" id="BLLF01000044">
    <property type="protein sequence ID" value="GFH06543.1"/>
    <property type="molecule type" value="Genomic_DNA"/>
</dbReference>
<gene>
    <name evidence="2" type="ORF">HaLaN_01191</name>
</gene>
<accession>A0A699Y8Z7</accession>
<proteinExistence type="predicted"/>
<feature type="compositionally biased region" description="Polar residues" evidence="1">
    <location>
        <begin position="48"/>
        <end position="59"/>
    </location>
</feature>
<organism evidence="2 3">
    <name type="scientific">Haematococcus lacustris</name>
    <name type="common">Green alga</name>
    <name type="synonym">Haematococcus pluvialis</name>
    <dbReference type="NCBI Taxonomy" id="44745"/>
    <lineage>
        <taxon>Eukaryota</taxon>
        <taxon>Viridiplantae</taxon>
        <taxon>Chlorophyta</taxon>
        <taxon>core chlorophytes</taxon>
        <taxon>Chlorophyceae</taxon>
        <taxon>CS clade</taxon>
        <taxon>Chlamydomonadales</taxon>
        <taxon>Haematococcaceae</taxon>
        <taxon>Haematococcus</taxon>
    </lineage>
</organism>
<reference evidence="2 3" key="1">
    <citation type="submission" date="2020-02" db="EMBL/GenBank/DDBJ databases">
        <title>Draft genome sequence of Haematococcus lacustris strain NIES-144.</title>
        <authorList>
            <person name="Morimoto D."/>
            <person name="Nakagawa S."/>
            <person name="Yoshida T."/>
            <person name="Sawayama S."/>
        </authorList>
    </citation>
    <scope>NUCLEOTIDE SEQUENCE [LARGE SCALE GENOMIC DNA]</scope>
    <source>
        <strain evidence="2 3">NIES-144</strain>
    </source>
</reference>
<evidence type="ECO:0000313" key="3">
    <source>
        <dbReference type="Proteomes" id="UP000485058"/>
    </source>
</evidence>
<protein>
    <submittedName>
        <fullName evidence="2">Uncharacterized protein</fullName>
    </submittedName>
</protein>
<feature type="region of interest" description="Disordered" evidence="1">
    <location>
        <begin position="1"/>
        <end position="70"/>
    </location>
</feature>
<comment type="caution">
    <text evidence="2">The sequence shown here is derived from an EMBL/GenBank/DDBJ whole genome shotgun (WGS) entry which is preliminary data.</text>
</comment>
<feature type="region of interest" description="Disordered" evidence="1">
    <location>
        <begin position="117"/>
        <end position="208"/>
    </location>
</feature>
<name>A0A699Y8Z7_HAELA</name>
<sequence length="231" mass="23404">MHPDWSDASSPTATTRPRQAAGSDAAASLPPGKRPRRSAMALIGSAPLGSSAQGTSTRRCPSAAAGCADTTASNTNAVGMTLPAAPQLVGAPGVSLGVSKGRARPAGRGWAEADALWEQAEQVHEGGGGDGEAMLPGSRRDTAEQDSDAQENNQVGKLLPDAGSNVWYADSSEWGPRQQQPGHGEQGPCGPTRQLPQDDRTIGAAGGAWPCAAWPWGVPVEGWQPAGAAGA</sequence>
<keyword evidence="3" id="KW-1185">Reference proteome</keyword>
<feature type="compositionally biased region" description="Polar residues" evidence="1">
    <location>
        <begin position="7"/>
        <end position="17"/>
    </location>
</feature>
<evidence type="ECO:0000256" key="1">
    <source>
        <dbReference type="SAM" id="MobiDB-lite"/>
    </source>
</evidence>
<dbReference type="AlphaFoldDB" id="A0A699Y8Z7"/>